<dbReference type="PANTHER" id="PTHR43976">
    <property type="entry name" value="SHORT CHAIN DEHYDROGENASE"/>
    <property type="match status" value="1"/>
</dbReference>
<reference evidence="4" key="2">
    <citation type="submission" date="2021-09" db="EMBL/GenBank/DDBJ databases">
        <authorList>
            <person name="Gilroy R."/>
        </authorList>
    </citation>
    <scope>NUCLEOTIDE SEQUENCE</scope>
    <source>
        <strain evidence="4">578</strain>
    </source>
</reference>
<sequence>MTDAQVSEKPATSTLASAPVALVSGASSGIGFQVAKQLSEKGFIVYGAARHFAELSEDSATTVGKGGFHEVHLDVTDEDECKKVVDYIVEHTGRIDVLVNNAGFAVFGAIETVSSKEAKRQFDTNVFGLANMTRTVLPHMRENRHGHLVMISSVAGRLPGYFGGWYHASKWAVEALSATLRSEVKPYGIAVTVVEPGAVATPWASIATDSLMEVSKGTAYEQTARRVAATMLDFYENAPISTPEQVGGRIVSMMTRKNPPRRFVVARGARMMLAAHALLPAAAFEAIERMNLTRRGGNS</sequence>
<dbReference type="SUPFAM" id="SSF51735">
    <property type="entry name" value="NAD(P)-binding Rossmann-fold domains"/>
    <property type="match status" value="1"/>
</dbReference>
<evidence type="ECO:0000313" key="5">
    <source>
        <dbReference type="Proteomes" id="UP000715651"/>
    </source>
</evidence>
<evidence type="ECO:0000313" key="4">
    <source>
        <dbReference type="EMBL" id="HJF18432.1"/>
    </source>
</evidence>
<dbReference type="Gene3D" id="3.40.50.720">
    <property type="entry name" value="NAD(P)-binding Rossmann-like Domain"/>
    <property type="match status" value="1"/>
</dbReference>
<comment type="similarity">
    <text evidence="1 3">Belongs to the short-chain dehydrogenases/reductases (SDR) family.</text>
</comment>
<organism evidence="4 5">
    <name type="scientific">Aeriscardovia aeriphila</name>
    <dbReference type="NCBI Taxonomy" id="218139"/>
    <lineage>
        <taxon>Bacteria</taxon>
        <taxon>Bacillati</taxon>
        <taxon>Actinomycetota</taxon>
        <taxon>Actinomycetes</taxon>
        <taxon>Bifidobacteriales</taxon>
        <taxon>Bifidobacteriaceae</taxon>
        <taxon>Aeriscardovia</taxon>
    </lineage>
</organism>
<protein>
    <submittedName>
        <fullName evidence="4">SDR family NAD(P)-dependent oxidoreductase</fullName>
    </submittedName>
</protein>
<evidence type="ECO:0000256" key="2">
    <source>
        <dbReference type="ARBA" id="ARBA00023002"/>
    </source>
</evidence>
<dbReference type="AlphaFoldDB" id="A0A921FVV8"/>
<accession>A0A921FVV8</accession>
<dbReference type="CDD" id="cd05374">
    <property type="entry name" value="17beta-HSD-like_SDR_c"/>
    <property type="match status" value="1"/>
</dbReference>
<dbReference type="PRINTS" id="PR00080">
    <property type="entry name" value="SDRFAMILY"/>
</dbReference>
<evidence type="ECO:0000256" key="3">
    <source>
        <dbReference type="RuleBase" id="RU000363"/>
    </source>
</evidence>
<dbReference type="InterPro" id="IPR002347">
    <property type="entry name" value="SDR_fam"/>
</dbReference>
<reference evidence="4" key="1">
    <citation type="journal article" date="2021" name="PeerJ">
        <title>Extensive microbial diversity within the chicken gut microbiome revealed by metagenomics and culture.</title>
        <authorList>
            <person name="Gilroy R."/>
            <person name="Ravi A."/>
            <person name="Getino M."/>
            <person name="Pursley I."/>
            <person name="Horton D.L."/>
            <person name="Alikhan N.F."/>
            <person name="Baker D."/>
            <person name="Gharbi K."/>
            <person name="Hall N."/>
            <person name="Watson M."/>
            <person name="Adriaenssens E.M."/>
            <person name="Foster-Nyarko E."/>
            <person name="Jarju S."/>
            <person name="Secka A."/>
            <person name="Antonio M."/>
            <person name="Oren A."/>
            <person name="Chaudhuri R.R."/>
            <person name="La Ragione R."/>
            <person name="Hildebrand F."/>
            <person name="Pallen M.J."/>
        </authorList>
    </citation>
    <scope>NUCLEOTIDE SEQUENCE</scope>
    <source>
        <strain evidence="4">578</strain>
    </source>
</reference>
<comment type="caution">
    <text evidence="4">The sequence shown here is derived from an EMBL/GenBank/DDBJ whole genome shotgun (WGS) entry which is preliminary data.</text>
</comment>
<dbReference type="Proteomes" id="UP000715651">
    <property type="component" value="Unassembled WGS sequence"/>
</dbReference>
<dbReference type="InterPro" id="IPR036291">
    <property type="entry name" value="NAD(P)-bd_dom_sf"/>
</dbReference>
<proteinExistence type="inferred from homology"/>
<keyword evidence="2" id="KW-0560">Oxidoreductase</keyword>
<evidence type="ECO:0000256" key="1">
    <source>
        <dbReference type="ARBA" id="ARBA00006484"/>
    </source>
</evidence>
<dbReference type="GO" id="GO:0016491">
    <property type="term" value="F:oxidoreductase activity"/>
    <property type="evidence" value="ECO:0007669"/>
    <property type="project" value="UniProtKB-KW"/>
</dbReference>
<name>A0A921FVV8_9BIFI</name>
<dbReference type="NCBIfam" id="NF004826">
    <property type="entry name" value="PRK06182.1"/>
    <property type="match status" value="1"/>
</dbReference>
<dbReference type="PANTHER" id="PTHR43976:SF16">
    <property type="entry name" value="SHORT-CHAIN DEHYDROGENASE_REDUCTASE FAMILY PROTEIN"/>
    <property type="match status" value="1"/>
</dbReference>
<gene>
    <name evidence="4" type="ORF">K8U78_04715</name>
</gene>
<dbReference type="PRINTS" id="PR00081">
    <property type="entry name" value="GDHRDH"/>
</dbReference>
<dbReference type="Pfam" id="PF00106">
    <property type="entry name" value="adh_short"/>
    <property type="match status" value="1"/>
</dbReference>
<dbReference type="InterPro" id="IPR051911">
    <property type="entry name" value="SDR_oxidoreductase"/>
</dbReference>
<dbReference type="EMBL" id="DYWK01000006">
    <property type="protein sequence ID" value="HJF18432.1"/>
    <property type="molecule type" value="Genomic_DNA"/>
</dbReference>